<evidence type="ECO:0000256" key="12">
    <source>
        <dbReference type="ARBA" id="ARBA00023254"/>
    </source>
</evidence>
<reference evidence="14" key="5">
    <citation type="journal article" date="2021" name="G3 (Bethesda)">
        <title>Aegilops tauschii genome assembly Aet v5.0 features greater sequence contiguity and improved annotation.</title>
        <authorList>
            <person name="Wang L."/>
            <person name="Zhu T."/>
            <person name="Rodriguez J.C."/>
            <person name="Deal K.R."/>
            <person name="Dubcovsky J."/>
            <person name="McGuire P.E."/>
            <person name="Lux T."/>
            <person name="Spannagl M."/>
            <person name="Mayer K.F.X."/>
            <person name="Baldrich P."/>
            <person name="Meyers B.C."/>
            <person name="Huo N."/>
            <person name="Gu Y.Q."/>
            <person name="Zhou H."/>
            <person name="Devos K.M."/>
            <person name="Bennetzen J.L."/>
            <person name="Unver T."/>
            <person name="Budak H."/>
            <person name="Gulick P.J."/>
            <person name="Galiba G."/>
            <person name="Kalapos B."/>
            <person name="Nelson D.R."/>
            <person name="Li P."/>
            <person name="You F.M."/>
            <person name="Luo M.C."/>
            <person name="Dvorak J."/>
        </authorList>
    </citation>
    <scope>NUCLEOTIDE SEQUENCE [LARGE SCALE GENOMIC DNA]</scope>
    <source>
        <strain evidence="14">cv. AL8/78</strain>
    </source>
</reference>
<dbReference type="Pfam" id="PF21292">
    <property type="entry name" value="EME1-MUS81_C"/>
    <property type="match status" value="1"/>
</dbReference>
<sequence length="155" mass="17733">MLHIFSDMILYFVAHFVLLNREAAPCSINVYPMDLCRKPLSWLSVHANGAVIPKNFIDKDLAKKDTWMKALIAIPKVQPRFALAIWKKYSTMRSLLKVYMDSTKTVREKELLLQDLKCEDRVGDESRRLGPVCSRRVYRTLMAEDGAVEADAAAE</sequence>
<dbReference type="EnsemblPlants" id="AET2Gv21133900.10">
    <property type="protein sequence ID" value="AET2Gv21133900.10"/>
    <property type="gene ID" value="AET2Gv21133900"/>
</dbReference>
<dbReference type="GO" id="GO:0016787">
    <property type="term" value="F:hydrolase activity"/>
    <property type="evidence" value="ECO:0007669"/>
    <property type="project" value="UniProtKB-KW"/>
</dbReference>
<keyword evidence="9" id="KW-0233">DNA recombination</keyword>
<keyword evidence="11" id="KW-0539">Nucleus</keyword>
<dbReference type="InterPro" id="IPR033310">
    <property type="entry name" value="Mms4/EME1/EME2"/>
</dbReference>
<dbReference type="GO" id="GO:0006310">
    <property type="term" value="P:DNA recombination"/>
    <property type="evidence" value="ECO:0007669"/>
    <property type="project" value="UniProtKB-KW"/>
</dbReference>
<evidence type="ECO:0000256" key="5">
    <source>
        <dbReference type="ARBA" id="ARBA00022759"/>
    </source>
</evidence>
<reference evidence="14" key="3">
    <citation type="journal article" date="2017" name="Nature">
        <title>Genome sequence of the progenitor of the wheat D genome Aegilops tauschii.</title>
        <authorList>
            <person name="Luo M.C."/>
            <person name="Gu Y.Q."/>
            <person name="Puiu D."/>
            <person name="Wang H."/>
            <person name="Twardziok S.O."/>
            <person name="Deal K.R."/>
            <person name="Huo N."/>
            <person name="Zhu T."/>
            <person name="Wang L."/>
            <person name="Wang Y."/>
            <person name="McGuire P.E."/>
            <person name="Liu S."/>
            <person name="Long H."/>
            <person name="Ramasamy R.K."/>
            <person name="Rodriguez J.C."/>
            <person name="Van S.L."/>
            <person name="Yuan L."/>
            <person name="Wang Z."/>
            <person name="Xia Z."/>
            <person name="Xiao L."/>
            <person name="Anderson O.D."/>
            <person name="Ouyang S."/>
            <person name="Liang Y."/>
            <person name="Zimin A.V."/>
            <person name="Pertea G."/>
            <person name="Qi P."/>
            <person name="Bennetzen J.L."/>
            <person name="Dai X."/>
            <person name="Dawson M.W."/>
            <person name="Muller H.G."/>
            <person name="Kugler K."/>
            <person name="Rivarola-Duarte L."/>
            <person name="Spannagl M."/>
            <person name="Mayer K.F.X."/>
            <person name="Lu F.H."/>
            <person name="Bevan M.W."/>
            <person name="Leroy P."/>
            <person name="Li P."/>
            <person name="You F.M."/>
            <person name="Sun Q."/>
            <person name="Liu Z."/>
            <person name="Lyons E."/>
            <person name="Wicker T."/>
            <person name="Salzberg S.L."/>
            <person name="Devos K.M."/>
            <person name="Dvorak J."/>
        </authorList>
    </citation>
    <scope>NUCLEOTIDE SEQUENCE [LARGE SCALE GENOMIC DNA]</scope>
    <source>
        <strain evidence="14">cv. AL8/78</strain>
    </source>
</reference>
<keyword evidence="4" id="KW-0479">Metal-binding</keyword>
<dbReference type="GO" id="GO:0004519">
    <property type="term" value="F:endonuclease activity"/>
    <property type="evidence" value="ECO:0007669"/>
    <property type="project" value="UniProtKB-KW"/>
</dbReference>
<reference evidence="15" key="2">
    <citation type="journal article" date="2017" name="Nat. Plants">
        <title>The Aegilops tauschii genome reveals multiple impacts of transposons.</title>
        <authorList>
            <person name="Zhao G."/>
            <person name="Zou C."/>
            <person name="Li K."/>
            <person name="Wang K."/>
            <person name="Li T."/>
            <person name="Gao L."/>
            <person name="Zhang X."/>
            <person name="Wang H."/>
            <person name="Yang Z."/>
            <person name="Liu X."/>
            <person name="Jiang W."/>
            <person name="Mao L."/>
            <person name="Kong X."/>
            <person name="Jiao Y."/>
            <person name="Jia J."/>
        </authorList>
    </citation>
    <scope>NUCLEOTIDE SEQUENCE [LARGE SCALE GENOMIC DNA]</scope>
    <source>
        <strain evidence="15">cv. AL8/78</strain>
    </source>
</reference>
<evidence type="ECO:0000256" key="4">
    <source>
        <dbReference type="ARBA" id="ARBA00022723"/>
    </source>
</evidence>
<evidence type="ECO:0000256" key="7">
    <source>
        <dbReference type="ARBA" id="ARBA00022801"/>
    </source>
</evidence>
<keyword evidence="6" id="KW-0227">DNA damage</keyword>
<protein>
    <submittedName>
        <fullName evidence="14">Uncharacterized protein</fullName>
    </submittedName>
</protein>
<dbReference type="GO" id="GO:0006281">
    <property type="term" value="P:DNA repair"/>
    <property type="evidence" value="ECO:0007669"/>
    <property type="project" value="UniProtKB-KW"/>
</dbReference>
<organism evidence="14 15">
    <name type="scientific">Aegilops tauschii subsp. strangulata</name>
    <name type="common">Goatgrass</name>
    <dbReference type="NCBI Taxonomy" id="200361"/>
    <lineage>
        <taxon>Eukaryota</taxon>
        <taxon>Viridiplantae</taxon>
        <taxon>Streptophyta</taxon>
        <taxon>Embryophyta</taxon>
        <taxon>Tracheophyta</taxon>
        <taxon>Spermatophyta</taxon>
        <taxon>Magnoliopsida</taxon>
        <taxon>Liliopsida</taxon>
        <taxon>Poales</taxon>
        <taxon>Poaceae</taxon>
        <taxon>BOP clade</taxon>
        <taxon>Pooideae</taxon>
        <taxon>Triticodae</taxon>
        <taxon>Triticeae</taxon>
        <taxon>Triticinae</taxon>
        <taxon>Aegilops</taxon>
    </lineage>
</organism>
<dbReference type="GO" id="GO:0005634">
    <property type="term" value="C:nucleus"/>
    <property type="evidence" value="ECO:0007669"/>
    <property type="project" value="UniProtKB-SubCell"/>
</dbReference>
<evidence type="ECO:0000256" key="3">
    <source>
        <dbReference type="ARBA" id="ARBA00022722"/>
    </source>
</evidence>
<evidence type="ECO:0000256" key="11">
    <source>
        <dbReference type="ARBA" id="ARBA00023242"/>
    </source>
</evidence>
<dbReference type="AlphaFoldDB" id="A0A453D8A3"/>
<keyword evidence="12" id="KW-0469">Meiosis</keyword>
<comment type="cofactor">
    <cofactor evidence="1">
        <name>Mg(2+)</name>
        <dbReference type="ChEBI" id="CHEBI:18420"/>
    </cofactor>
</comment>
<evidence type="ECO:0000313" key="14">
    <source>
        <dbReference type="EnsemblPlants" id="AET2Gv21133900.10"/>
    </source>
</evidence>
<feature type="signal peptide" evidence="13">
    <location>
        <begin position="1"/>
        <end position="23"/>
    </location>
</feature>
<name>A0A453D8A3_AEGTS</name>
<evidence type="ECO:0000256" key="2">
    <source>
        <dbReference type="ARBA" id="ARBA00004123"/>
    </source>
</evidence>
<keyword evidence="3" id="KW-0540">Nuclease</keyword>
<reference evidence="14" key="4">
    <citation type="submission" date="2019-03" db="UniProtKB">
        <authorList>
            <consortium name="EnsemblPlants"/>
        </authorList>
    </citation>
    <scope>IDENTIFICATION</scope>
</reference>
<dbReference type="Proteomes" id="UP000015105">
    <property type="component" value="Chromosome 2D"/>
</dbReference>
<dbReference type="GO" id="GO:0046872">
    <property type="term" value="F:metal ion binding"/>
    <property type="evidence" value="ECO:0007669"/>
    <property type="project" value="UniProtKB-KW"/>
</dbReference>
<dbReference type="GO" id="GO:0048476">
    <property type="term" value="C:Holliday junction resolvase complex"/>
    <property type="evidence" value="ECO:0007669"/>
    <property type="project" value="InterPro"/>
</dbReference>
<evidence type="ECO:0000256" key="8">
    <source>
        <dbReference type="ARBA" id="ARBA00022842"/>
    </source>
</evidence>
<keyword evidence="5" id="KW-0255">Endonuclease</keyword>
<dbReference type="Gramene" id="AET2Gv21133900.10">
    <property type="protein sequence ID" value="AET2Gv21133900.10"/>
    <property type="gene ID" value="AET2Gv21133900"/>
</dbReference>
<evidence type="ECO:0000256" key="13">
    <source>
        <dbReference type="SAM" id="SignalP"/>
    </source>
</evidence>
<keyword evidence="10" id="KW-0234">DNA repair</keyword>
<accession>A0A453D8A3</accession>
<proteinExistence type="predicted"/>
<keyword evidence="13" id="KW-0732">Signal</keyword>
<keyword evidence="8" id="KW-0460">Magnesium</keyword>
<evidence type="ECO:0000256" key="6">
    <source>
        <dbReference type="ARBA" id="ARBA00022763"/>
    </source>
</evidence>
<dbReference type="PANTHER" id="PTHR21077">
    <property type="entry name" value="EME1 PROTEIN"/>
    <property type="match status" value="1"/>
</dbReference>
<evidence type="ECO:0000256" key="10">
    <source>
        <dbReference type="ARBA" id="ARBA00023204"/>
    </source>
</evidence>
<feature type="chain" id="PRO_5019427277" evidence="13">
    <location>
        <begin position="24"/>
        <end position="155"/>
    </location>
</feature>
<keyword evidence="15" id="KW-1185">Reference proteome</keyword>
<dbReference type="PANTHER" id="PTHR21077:SF5">
    <property type="entry name" value="CROSSOVER JUNCTION ENDONUCLEASE MMS4"/>
    <property type="match status" value="1"/>
</dbReference>
<dbReference type="InterPro" id="IPR042530">
    <property type="entry name" value="EME1/EME2_C"/>
</dbReference>
<comment type="subcellular location">
    <subcellularLocation>
        <location evidence="2">Nucleus</location>
    </subcellularLocation>
</comment>
<dbReference type="GO" id="GO:0051321">
    <property type="term" value="P:meiotic cell cycle"/>
    <property type="evidence" value="ECO:0007669"/>
    <property type="project" value="UniProtKB-KW"/>
</dbReference>
<keyword evidence="7" id="KW-0378">Hydrolase</keyword>
<reference evidence="15" key="1">
    <citation type="journal article" date="2014" name="Science">
        <title>Ancient hybridizations among the ancestral genomes of bread wheat.</title>
        <authorList>
            <consortium name="International Wheat Genome Sequencing Consortium,"/>
            <person name="Marcussen T."/>
            <person name="Sandve S.R."/>
            <person name="Heier L."/>
            <person name="Spannagl M."/>
            <person name="Pfeifer M."/>
            <person name="Jakobsen K.S."/>
            <person name="Wulff B.B."/>
            <person name="Steuernagel B."/>
            <person name="Mayer K.F."/>
            <person name="Olsen O.A."/>
        </authorList>
    </citation>
    <scope>NUCLEOTIDE SEQUENCE [LARGE SCALE GENOMIC DNA]</scope>
    <source>
        <strain evidence="15">cv. AL8/78</strain>
    </source>
</reference>
<evidence type="ECO:0000256" key="1">
    <source>
        <dbReference type="ARBA" id="ARBA00001946"/>
    </source>
</evidence>
<evidence type="ECO:0000313" key="15">
    <source>
        <dbReference type="Proteomes" id="UP000015105"/>
    </source>
</evidence>
<evidence type="ECO:0000256" key="9">
    <source>
        <dbReference type="ARBA" id="ARBA00023172"/>
    </source>
</evidence>
<dbReference type="Gene3D" id="1.10.150.670">
    <property type="entry name" value="Crossover junction endonuclease EME1, DNA-binding domain"/>
    <property type="match status" value="1"/>
</dbReference>